<evidence type="ECO:0000313" key="2">
    <source>
        <dbReference type="EMBL" id="ALG72703.1"/>
    </source>
</evidence>
<reference evidence="2 3" key="2">
    <citation type="journal article" date="2016" name="Genome Announc.">
        <title>Complete Genome Sequence of a Strain of Azospirillum thiophilum Isolated from a Sulfide Spring.</title>
        <authorList>
            <person name="Fomenkov A."/>
            <person name="Vincze T."/>
            <person name="Grabovich M."/>
            <person name="Anton B.P."/>
            <person name="Dubinina G."/>
            <person name="Orlova M."/>
            <person name="Belousova E."/>
            <person name="Roberts R.J."/>
        </authorList>
    </citation>
    <scope>NUCLEOTIDE SEQUENCE [LARGE SCALE GENOMIC DNA]</scope>
    <source>
        <strain evidence="2 3">BV-S</strain>
    </source>
</reference>
<keyword evidence="1" id="KW-1133">Transmembrane helix</keyword>
<sequence length="91" mass="10352">MLSTTSSFFTGALAALYAVAGLFFLRFWKRTRDALFMSFAMAFALLALNQILLALGGFEREEQSWIYLLRLLAFLLIIAAVVRKNLEGRQR</sequence>
<dbReference type="AlphaFoldDB" id="A0AAC8W079"/>
<accession>A0AAC8W079</accession>
<protein>
    <submittedName>
        <fullName evidence="2">Uncharacterized protein</fullName>
    </submittedName>
</protein>
<dbReference type="KEGG" id="ati:AL072_16960"/>
<keyword evidence="1" id="KW-0812">Transmembrane</keyword>
<evidence type="ECO:0000256" key="1">
    <source>
        <dbReference type="SAM" id="Phobius"/>
    </source>
</evidence>
<dbReference type="Proteomes" id="UP000069935">
    <property type="component" value="Chromosome 2"/>
</dbReference>
<dbReference type="InterPro" id="IPR046027">
    <property type="entry name" value="DUF5985"/>
</dbReference>
<dbReference type="Pfam" id="PF19447">
    <property type="entry name" value="DUF5985"/>
    <property type="match status" value="1"/>
</dbReference>
<keyword evidence="1" id="KW-0472">Membrane</keyword>
<reference evidence="3" key="1">
    <citation type="submission" date="2015-08" db="EMBL/GenBank/DDBJ databases">
        <title>Complete Genome Sequence of Azospirillum thiophilum BV-S.</title>
        <authorList>
            <person name="Fomenkov A."/>
            <person name="Vincze T."/>
            <person name="Grabovich M."/>
            <person name="Dubinina G."/>
            <person name="Orlova M."/>
            <person name="Belousova E."/>
            <person name="Roberts R.J."/>
        </authorList>
    </citation>
    <scope>NUCLEOTIDE SEQUENCE [LARGE SCALE GENOMIC DNA]</scope>
    <source>
        <strain evidence="3">BV-S</strain>
    </source>
</reference>
<organism evidence="2 3">
    <name type="scientific">Azospirillum thiophilum</name>
    <dbReference type="NCBI Taxonomy" id="528244"/>
    <lineage>
        <taxon>Bacteria</taxon>
        <taxon>Pseudomonadati</taxon>
        <taxon>Pseudomonadota</taxon>
        <taxon>Alphaproteobacteria</taxon>
        <taxon>Rhodospirillales</taxon>
        <taxon>Azospirillaceae</taxon>
        <taxon>Azospirillum</taxon>
    </lineage>
</organism>
<evidence type="ECO:0000313" key="3">
    <source>
        <dbReference type="Proteomes" id="UP000069935"/>
    </source>
</evidence>
<dbReference type="EMBL" id="CP012402">
    <property type="protein sequence ID" value="ALG72703.1"/>
    <property type="molecule type" value="Genomic_DNA"/>
</dbReference>
<name>A0AAC8W079_9PROT</name>
<gene>
    <name evidence="2" type="ORF">AL072_16960</name>
</gene>
<feature type="transmembrane region" description="Helical" evidence="1">
    <location>
        <begin position="64"/>
        <end position="82"/>
    </location>
</feature>
<proteinExistence type="predicted"/>
<feature type="transmembrane region" description="Helical" evidence="1">
    <location>
        <begin position="35"/>
        <end position="58"/>
    </location>
</feature>
<dbReference type="RefSeq" id="WP_045583073.1">
    <property type="nucleotide sequence ID" value="NZ_CP012402.1"/>
</dbReference>
<feature type="transmembrane region" description="Helical" evidence="1">
    <location>
        <begin position="6"/>
        <end position="28"/>
    </location>
</feature>
<keyword evidence="3" id="KW-1185">Reference proteome</keyword>